<sequence>METCCRFLYAESSSTNSNCGKTNILINLLKSPHGIRFENVYVYSKSLQQPKYQYLENLLAPKEISYFTFSNNNVLLPNEALLIPSSKKQCTKKSNITSNSIYASPELYELSYEHSHVSSVENVYETSNELLETLVKQSLQTRQVRNVHDNEILSIIEKLHETDFIIN</sequence>
<organism evidence="1 2">
    <name type="scientific">Atta colombica</name>
    <dbReference type="NCBI Taxonomy" id="520822"/>
    <lineage>
        <taxon>Eukaryota</taxon>
        <taxon>Metazoa</taxon>
        <taxon>Ecdysozoa</taxon>
        <taxon>Arthropoda</taxon>
        <taxon>Hexapoda</taxon>
        <taxon>Insecta</taxon>
        <taxon>Pterygota</taxon>
        <taxon>Neoptera</taxon>
        <taxon>Endopterygota</taxon>
        <taxon>Hymenoptera</taxon>
        <taxon>Apocrita</taxon>
        <taxon>Aculeata</taxon>
        <taxon>Formicoidea</taxon>
        <taxon>Formicidae</taxon>
        <taxon>Myrmicinae</taxon>
        <taxon>Atta</taxon>
    </lineage>
</organism>
<proteinExistence type="predicted"/>
<keyword evidence="2" id="KW-1185">Reference proteome</keyword>
<protein>
    <submittedName>
        <fullName evidence="1">Uncharacterized protein</fullName>
    </submittedName>
</protein>
<dbReference type="Proteomes" id="UP000078540">
    <property type="component" value="Unassembled WGS sequence"/>
</dbReference>
<name>A0A151I1Q7_9HYME</name>
<dbReference type="EMBL" id="KQ976568">
    <property type="protein sequence ID" value="KYM80429.1"/>
    <property type="molecule type" value="Genomic_DNA"/>
</dbReference>
<evidence type="ECO:0000313" key="2">
    <source>
        <dbReference type="Proteomes" id="UP000078540"/>
    </source>
</evidence>
<reference evidence="1 2" key="1">
    <citation type="submission" date="2015-09" db="EMBL/GenBank/DDBJ databases">
        <title>Atta colombica WGS genome.</title>
        <authorList>
            <person name="Nygaard S."/>
            <person name="Hu H."/>
            <person name="Boomsma J."/>
            <person name="Zhang G."/>
        </authorList>
    </citation>
    <scope>NUCLEOTIDE SEQUENCE [LARGE SCALE GENOMIC DNA]</scope>
    <source>
        <strain evidence="1">Treedump-2</strain>
        <tissue evidence="1">Whole body</tissue>
    </source>
</reference>
<gene>
    <name evidence="1" type="ORF">ALC53_09127</name>
</gene>
<evidence type="ECO:0000313" key="1">
    <source>
        <dbReference type="EMBL" id="KYM80429.1"/>
    </source>
</evidence>
<dbReference type="AlphaFoldDB" id="A0A151I1Q7"/>
<accession>A0A151I1Q7</accession>